<feature type="domain" description="FAS1" evidence="2">
    <location>
        <begin position="38"/>
        <end position="176"/>
    </location>
</feature>
<organism evidence="3 4">
    <name type="scientific">Flavobacterium agrisoli</name>
    <dbReference type="NCBI Taxonomy" id="2793066"/>
    <lineage>
        <taxon>Bacteria</taxon>
        <taxon>Pseudomonadati</taxon>
        <taxon>Bacteroidota</taxon>
        <taxon>Flavobacteriia</taxon>
        <taxon>Flavobacteriales</taxon>
        <taxon>Flavobacteriaceae</taxon>
        <taxon>Flavobacterium</taxon>
    </lineage>
</organism>
<dbReference type="PANTHER" id="PTHR10900:SF77">
    <property type="entry name" value="FI19380P1"/>
    <property type="match status" value="1"/>
</dbReference>
<dbReference type="GO" id="GO:0005615">
    <property type="term" value="C:extracellular space"/>
    <property type="evidence" value="ECO:0007669"/>
    <property type="project" value="TreeGrafter"/>
</dbReference>
<proteinExistence type="predicted"/>
<dbReference type="Pfam" id="PF02469">
    <property type="entry name" value="Fasciclin"/>
    <property type="match status" value="1"/>
</dbReference>
<keyword evidence="4" id="KW-1185">Reference proteome</keyword>
<dbReference type="PROSITE" id="PS50213">
    <property type="entry name" value="FAS1"/>
    <property type="match status" value="2"/>
</dbReference>
<evidence type="ECO:0000313" key="4">
    <source>
        <dbReference type="Proteomes" id="UP000609172"/>
    </source>
</evidence>
<name>A0A934PPU0_9FLAO</name>
<gene>
    <name evidence="3" type="ORF">I5M07_12755</name>
</gene>
<sequence>MKRVITLPRLWRLTLLLVVLFAFQNCAQDKLTETTDETLNITEYLKENDDYSMFLEILNVTNYASFMNTYGTYTLFVPNNEAVKAYLQNVGASSVKDVPLADLQNMAKLHILDQKINTTDFTDGKIATPSLYGQFLITGATNKNGTSSITVNKDANIVQPNVELGNGIIHVIDHVLRVADKTLAQSIEENPSLSLFTEALKATGWYEKLNHPLVGEEATNLENYQSVLAQTNAVFEEAGFKTLDDLKARYSHLKDPMNPADSLNLFVSYRVMTRLQYMADMAVTPALETKAPLEIISSKLSKDTLLLNEEVFNGVLEKGIVVDRPNSDVTASNGVLHLVKKNFAIKKRLPAPVYFDLCDQPEFRKLTSIFRTTTGGRQDLGKTDFTDITWDGTGVITYYKDPARGGTVGYGWNGDVVEIYRFRDGTVQNIAFKTPVIIKGKYKVWVSYRTNASKTGLVKMFFNGKELSRQFNVQEYGNVDSKVDERVLESQGYKRYTQPFTNRFNCRLLGVIDVETTGRHTISFQSQASFSNQTWLDVVEFRPIDMDQIYPKLNAGTSGFAPIP</sequence>
<dbReference type="InterPro" id="IPR050904">
    <property type="entry name" value="Adhesion/Biosynth-related"/>
</dbReference>
<evidence type="ECO:0000256" key="1">
    <source>
        <dbReference type="SAM" id="SignalP"/>
    </source>
</evidence>
<evidence type="ECO:0000259" key="2">
    <source>
        <dbReference type="PROSITE" id="PS50213"/>
    </source>
</evidence>
<accession>A0A934PPU0</accession>
<dbReference type="AlphaFoldDB" id="A0A934PPU0"/>
<dbReference type="Proteomes" id="UP000609172">
    <property type="component" value="Unassembled WGS sequence"/>
</dbReference>
<feature type="domain" description="FAS1" evidence="2">
    <location>
        <begin position="180"/>
        <end position="343"/>
    </location>
</feature>
<evidence type="ECO:0000313" key="3">
    <source>
        <dbReference type="EMBL" id="MBK0370699.1"/>
    </source>
</evidence>
<reference evidence="3" key="1">
    <citation type="submission" date="2020-12" db="EMBL/GenBank/DDBJ databases">
        <title>Bacterial novel species Flavobacterium sp. SE-1-e isolated from soil.</title>
        <authorList>
            <person name="Jung H.-Y."/>
        </authorList>
    </citation>
    <scope>NUCLEOTIDE SEQUENCE</scope>
    <source>
        <strain evidence="3">SE-1-e</strain>
    </source>
</reference>
<dbReference type="Gene3D" id="2.30.180.10">
    <property type="entry name" value="FAS1 domain"/>
    <property type="match status" value="2"/>
</dbReference>
<comment type="caution">
    <text evidence="3">The sequence shown here is derived from an EMBL/GenBank/DDBJ whole genome shotgun (WGS) entry which is preliminary data.</text>
</comment>
<feature type="signal peptide" evidence="1">
    <location>
        <begin position="1"/>
        <end position="27"/>
    </location>
</feature>
<dbReference type="PANTHER" id="PTHR10900">
    <property type="entry name" value="PERIOSTIN-RELATED"/>
    <property type="match status" value="1"/>
</dbReference>
<dbReference type="InterPro" id="IPR000782">
    <property type="entry name" value="FAS1_domain"/>
</dbReference>
<dbReference type="EMBL" id="JAEHFV010000005">
    <property type="protein sequence ID" value="MBK0370699.1"/>
    <property type="molecule type" value="Genomic_DNA"/>
</dbReference>
<dbReference type="SUPFAM" id="SSF82153">
    <property type="entry name" value="FAS1 domain"/>
    <property type="match status" value="2"/>
</dbReference>
<dbReference type="InterPro" id="IPR036378">
    <property type="entry name" value="FAS1_dom_sf"/>
</dbReference>
<dbReference type="SMART" id="SM00554">
    <property type="entry name" value="FAS1"/>
    <property type="match status" value="1"/>
</dbReference>
<protein>
    <submittedName>
        <fullName evidence="3">Fasciclin domain-containing protein</fullName>
    </submittedName>
</protein>
<dbReference type="RefSeq" id="WP_200106830.1">
    <property type="nucleotide sequence ID" value="NZ_JAEHFV010000005.1"/>
</dbReference>
<keyword evidence="1" id="KW-0732">Signal</keyword>
<feature type="chain" id="PRO_5038094051" evidence="1">
    <location>
        <begin position="28"/>
        <end position="564"/>
    </location>
</feature>